<name>A0A9D3NVW7_9TELE</name>
<dbReference type="GO" id="GO:0005576">
    <property type="term" value="C:extracellular region"/>
    <property type="evidence" value="ECO:0007669"/>
    <property type="project" value="InterPro"/>
</dbReference>
<proteinExistence type="predicted"/>
<comment type="caution">
    <text evidence="1">The sequence shown here is derived from an EMBL/GenBank/DDBJ whole genome shotgun (WGS) entry which is preliminary data.</text>
</comment>
<evidence type="ECO:0000313" key="1">
    <source>
        <dbReference type="EMBL" id="KAG7329506.1"/>
    </source>
</evidence>
<dbReference type="InterPro" id="IPR036048">
    <property type="entry name" value="Interleukin_8-like_sf"/>
</dbReference>
<accession>A0A9D3NVW7</accession>
<reference evidence="1 2" key="1">
    <citation type="submission" date="2021-06" db="EMBL/GenBank/DDBJ databases">
        <title>Chromosome-level genome assembly of the red-tail catfish (Hemibagrus wyckioides).</title>
        <authorList>
            <person name="Shao F."/>
        </authorList>
    </citation>
    <scope>NUCLEOTIDE SEQUENCE [LARGE SCALE GENOMIC DNA]</scope>
    <source>
        <strain evidence="1">EC202008001</strain>
        <tissue evidence="1">Blood</tissue>
    </source>
</reference>
<keyword evidence="2" id="KW-1185">Reference proteome</keyword>
<dbReference type="EMBL" id="JAHKSW010000008">
    <property type="protein sequence ID" value="KAG7329506.1"/>
    <property type="molecule type" value="Genomic_DNA"/>
</dbReference>
<dbReference type="SUPFAM" id="SSF54117">
    <property type="entry name" value="Interleukin 8-like chemokines"/>
    <property type="match status" value="1"/>
</dbReference>
<evidence type="ECO:0000313" key="2">
    <source>
        <dbReference type="Proteomes" id="UP000824219"/>
    </source>
</evidence>
<dbReference type="AlphaFoldDB" id="A0A9D3NVW7"/>
<sequence>MHRRRRRIRLEPVELNSKQICCLRQREVIRASNTYCEHEALVLEVFSSEPCCFNFAIISSEDMWEARYEGRIKKTGSHCQLQGFILTTPKHFKVCVCEVTSY</sequence>
<gene>
    <name evidence="1" type="ORF">KOW79_007680</name>
</gene>
<protein>
    <submittedName>
        <fullName evidence="1">Uncharacterized protein</fullName>
    </submittedName>
</protein>
<dbReference type="GO" id="GO:0008009">
    <property type="term" value="F:chemokine activity"/>
    <property type="evidence" value="ECO:0007669"/>
    <property type="project" value="InterPro"/>
</dbReference>
<dbReference type="GO" id="GO:0006955">
    <property type="term" value="P:immune response"/>
    <property type="evidence" value="ECO:0007669"/>
    <property type="project" value="InterPro"/>
</dbReference>
<dbReference type="Proteomes" id="UP000824219">
    <property type="component" value="Linkage Group LG08"/>
</dbReference>
<organism evidence="1 2">
    <name type="scientific">Hemibagrus wyckioides</name>
    <dbReference type="NCBI Taxonomy" id="337641"/>
    <lineage>
        <taxon>Eukaryota</taxon>
        <taxon>Metazoa</taxon>
        <taxon>Chordata</taxon>
        <taxon>Craniata</taxon>
        <taxon>Vertebrata</taxon>
        <taxon>Euteleostomi</taxon>
        <taxon>Actinopterygii</taxon>
        <taxon>Neopterygii</taxon>
        <taxon>Teleostei</taxon>
        <taxon>Ostariophysi</taxon>
        <taxon>Siluriformes</taxon>
        <taxon>Bagridae</taxon>
        <taxon>Hemibagrus</taxon>
    </lineage>
</organism>